<reference evidence="3" key="1">
    <citation type="submission" date="2021-04" db="EMBL/GenBank/DDBJ databases">
        <authorList>
            <person name="Tunstrom K."/>
        </authorList>
    </citation>
    <scope>NUCLEOTIDE SEQUENCE</scope>
</reference>
<name>A0A8S3WPH9_PARAO</name>
<dbReference type="Proteomes" id="UP000691718">
    <property type="component" value="Unassembled WGS sequence"/>
</dbReference>
<protein>
    <submittedName>
        <fullName evidence="3">(apollo) hypothetical protein</fullName>
    </submittedName>
</protein>
<dbReference type="EMBL" id="CAJQZP010000580">
    <property type="protein sequence ID" value="CAG4969460.1"/>
    <property type="molecule type" value="Genomic_DNA"/>
</dbReference>
<feature type="region of interest" description="Disordered" evidence="1">
    <location>
        <begin position="82"/>
        <end position="110"/>
    </location>
</feature>
<accession>A0A8S3WPH9</accession>
<evidence type="ECO:0000256" key="2">
    <source>
        <dbReference type="SAM" id="SignalP"/>
    </source>
</evidence>
<dbReference type="AlphaFoldDB" id="A0A8S3WPH9"/>
<feature type="compositionally biased region" description="Polar residues" evidence="1">
    <location>
        <begin position="98"/>
        <end position="110"/>
    </location>
</feature>
<organism evidence="3 4">
    <name type="scientific">Parnassius apollo</name>
    <name type="common">Apollo butterfly</name>
    <name type="synonym">Papilio apollo</name>
    <dbReference type="NCBI Taxonomy" id="110799"/>
    <lineage>
        <taxon>Eukaryota</taxon>
        <taxon>Metazoa</taxon>
        <taxon>Ecdysozoa</taxon>
        <taxon>Arthropoda</taxon>
        <taxon>Hexapoda</taxon>
        <taxon>Insecta</taxon>
        <taxon>Pterygota</taxon>
        <taxon>Neoptera</taxon>
        <taxon>Endopterygota</taxon>
        <taxon>Lepidoptera</taxon>
        <taxon>Glossata</taxon>
        <taxon>Ditrysia</taxon>
        <taxon>Papilionoidea</taxon>
        <taxon>Papilionidae</taxon>
        <taxon>Parnassiinae</taxon>
        <taxon>Parnassini</taxon>
        <taxon>Parnassius</taxon>
        <taxon>Parnassius</taxon>
    </lineage>
</organism>
<feature type="chain" id="PRO_5035944358" evidence="2">
    <location>
        <begin position="22"/>
        <end position="110"/>
    </location>
</feature>
<proteinExistence type="predicted"/>
<evidence type="ECO:0000256" key="1">
    <source>
        <dbReference type="SAM" id="MobiDB-lite"/>
    </source>
</evidence>
<comment type="caution">
    <text evidence="3">The sequence shown here is derived from an EMBL/GenBank/DDBJ whole genome shotgun (WGS) entry which is preliminary data.</text>
</comment>
<sequence>MRRTATTLLLLWLVTLRSAQASACDRLLANYINSSFPALEVMVRGEVHEVRIQSATDAGRAGRALAALLAAAARRLRYARVRLLPPPPPRTPPRTHPLQHTHNASATLAR</sequence>
<evidence type="ECO:0000313" key="4">
    <source>
        <dbReference type="Proteomes" id="UP000691718"/>
    </source>
</evidence>
<keyword evidence="4" id="KW-1185">Reference proteome</keyword>
<feature type="compositionally biased region" description="Pro residues" evidence="1">
    <location>
        <begin position="84"/>
        <end position="95"/>
    </location>
</feature>
<keyword evidence="2" id="KW-0732">Signal</keyword>
<evidence type="ECO:0000313" key="3">
    <source>
        <dbReference type="EMBL" id="CAG4969460.1"/>
    </source>
</evidence>
<gene>
    <name evidence="3" type="ORF">PAPOLLO_LOCUS8111</name>
</gene>
<feature type="signal peptide" evidence="2">
    <location>
        <begin position="1"/>
        <end position="21"/>
    </location>
</feature>